<protein>
    <submittedName>
        <fullName evidence="1">Uncharacterized protein</fullName>
    </submittedName>
</protein>
<organism evidence="1 2">
    <name type="scientific">Streptomyces naganishii JCM 4654</name>
    <dbReference type="NCBI Taxonomy" id="1306179"/>
    <lineage>
        <taxon>Bacteria</taxon>
        <taxon>Bacillati</taxon>
        <taxon>Actinomycetota</taxon>
        <taxon>Actinomycetes</taxon>
        <taxon>Kitasatosporales</taxon>
        <taxon>Streptomycetaceae</taxon>
        <taxon>Streptomyces</taxon>
    </lineage>
</organism>
<gene>
    <name evidence="1" type="ORF">GCM10010508_46510</name>
</gene>
<sequence>MDLASGIPLPSGAWHRYRGAMAREIRIEIDDEQYAQLEREAHERHEDPTVYAGRVLAQELNRARFLEGSALFLATPGVREEFASRFGPQPGTAASAA</sequence>
<keyword evidence="2" id="KW-1185">Reference proteome</keyword>
<reference evidence="1" key="1">
    <citation type="journal article" date="2014" name="Int. J. Syst. Evol. Microbiol.">
        <title>Complete genome sequence of Corynebacterium casei LMG S-19264T (=DSM 44701T), isolated from a smear-ripened cheese.</title>
        <authorList>
            <consortium name="US DOE Joint Genome Institute (JGI-PGF)"/>
            <person name="Walter F."/>
            <person name="Albersmeier A."/>
            <person name="Kalinowski J."/>
            <person name="Ruckert C."/>
        </authorList>
    </citation>
    <scope>NUCLEOTIDE SEQUENCE</scope>
    <source>
        <strain evidence="1">JCM 4654</strain>
    </source>
</reference>
<dbReference type="AlphaFoldDB" id="A0A919CWQ7"/>
<reference evidence="1" key="2">
    <citation type="submission" date="2020-09" db="EMBL/GenBank/DDBJ databases">
        <authorList>
            <person name="Sun Q."/>
            <person name="Ohkuma M."/>
        </authorList>
    </citation>
    <scope>NUCLEOTIDE SEQUENCE</scope>
    <source>
        <strain evidence="1">JCM 4654</strain>
    </source>
</reference>
<dbReference type="EMBL" id="BMVF01000013">
    <property type="protein sequence ID" value="GHD92689.1"/>
    <property type="molecule type" value="Genomic_DNA"/>
</dbReference>
<evidence type="ECO:0000313" key="1">
    <source>
        <dbReference type="EMBL" id="GHD92689.1"/>
    </source>
</evidence>
<proteinExistence type="predicted"/>
<name>A0A919CWQ7_9ACTN</name>
<dbReference type="Proteomes" id="UP000608955">
    <property type="component" value="Unassembled WGS sequence"/>
</dbReference>
<accession>A0A919CWQ7</accession>
<comment type="caution">
    <text evidence="1">The sequence shown here is derived from an EMBL/GenBank/DDBJ whole genome shotgun (WGS) entry which is preliminary data.</text>
</comment>
<evidence type="ECO:0000313" key="2">
    <source>
        <dbReference type="Proteomes" id="UP000608955"/>
    </source>
</evidence>